<proteinExistence type="predicted"/>
<evidence type="ECO:0000313" key="6">
    <source>
        <dbReference type="Proteomes" id="UP000575241"/>
    </source>
</evidence>
<comment type="caution">
    <text evidence="5">The sequence shown here is derived from an EMBL/GenBank/DDBJ whole genome shotgun (WGS) entry which is preliminary data.</text>
</comment>
<keyword evidence="6" id="KW-1185">Reference proteome</keyword>
<dbReference type="SUPFAM" id="SSF51445">
    <property type="entry name" value="(Trans)glycosidases"/>
    <property type="match status" value="1"/>
</dbReference>
<dbReference type="SMART" id="SM00636">
    <property type="entry name" value="Glyco_18"/>
    <property type="match status" value="1"/>
</dbReference>
<dbReference type="PANTHER" id="PTHR11177:SF317">
    <property type="entry name" value="CHITINASE 12-RELATED"/>
    <property type="match status" value="1"/>
</dbReference>
<accession>A0A7W7NT98</accession>
<feature type="region of interest" description="Disordered" evidence="3">
    <location>
        <begin position="43"/>
        <end position="72"/>
    </location>
</feature>
<gene>
    <name evidence="5" type="ORF">HNP52_002801</name>
</gene>
<dbReference type="InterPro" id="IPR050314">
    <property type="entry name" value="Glycosyl_Hydrlase_18"/>
</dbReference>
<feature type="domain" description="GH18" evidence="4">
    <location>
        <begin position="163"/>
        <end position="551"/>
    </location>
</feature>
<dbReference type="GO" id="GO:0006032">
    <property type="term" value="P:chitin catabolic process"/>
    <property type="evidence" value="ECO:0007669"/>
    <property type="project" value="TreeGrafter"/>
</dbReference>
<sequence>MTGLHRGNVVSSNLRWACRGMFRTNRMLAPMLLLSACSGGGGGGVVSPAPTPTPTASTSPSPSPTPSPTSALSVRVAPSSFSLPTDATRHYGCQVTGSNDQNCTWTVQEANGGTVSAAGIYAAPAVPGVYHLVARSVADPNATATATITVTTPVNDRPWVTGYYLGYYWDWSYPPDKVDVTALTHLMFARVAPGSGTLGGQAGQVVKGAGTAHDAGLSPDGVRSVEDYLVKRAHDAGKKALLMLGGEGDGDGFLRSSTDAVRPTFVRNLVDYLVAHDYDGIDVDWEDRLEGSAALGVTGEEARRRAIALITGLRAEANARPRYQNGRRFLITFPGYLVSINDLPKDGPREGMVEQWQADIANLVDQYNVMSYGVGSAWNQAGWFSWFSSPIYGATGTTPRDLETSVRAYVKTGVPRSKIGIGIGFYGIYYGPTITGPRQDTEHNNIFEIQDTPLRYSELVRWGYLNRGTYSWDETSQVGYRSYPGGFSPAGSGLSQAGFLSYEDELSIAAKGLYVRQTGLGGAIIWAINYDHMPDGTNPLLSAVKRNFRTNAP</sequence>
<protein>
    <recommendedName>
        <fullName evidence="2">chitinase</fullName>
        <ecNumber evidence="2">3.2.1.14</ecNumber>
    </recommendedName>
</protein>
<dbReference type="EC" id="3.2.1.14" evidence="2"/>
<dbReference type="EMBL" id="JACHLN010000002">
    <property type="protein sequence ID" value="MBB4839732.1"/>
    <property type="molecule type" value="Genomic_DNA"/>
</dbReference>
<reference evidence="5 6" key="1">
    <citation type="submission" date="2020-08" db="EMBL/GenBank/DDBJ databases">
        <title>Functional genomics of gut bacteria from endangered species of beetles.</title>
        <authorList>
            <person name="Carlos-Shanley C."/>
        </authorList>
    </citation>
    <scope>NUCLEOTIDE SEQUENCE [LARGE SCALE GENOMIC DNA]</scope>
    <source>
        <strain evidence="5 6">S00224</strain>
    </source>
</reference>
<dbReference type="GO" id="GO:0005576">
    <property type="term" value="C:extracellular region"/>
    <property type="evidence" value="ECO:0007669"/>
    <property type="project" value="TreeGrafter"/>
</dbReference>
<evidence type="ECO:0000313" key="5">
    <source>
        <dbReference type="EMBL" id="MBB4839732.1"/>
    </source>
</evidence>
<evidence type="ECO:0000256" key="1">
    <source>
        <dbReference type="ARBA" id="ARBA00000822"/>
    </source>
</evidence>
<dbReference type="PANTHER" id="PTHR11177">
    <property type="entry name" value="CHITINASE"/>
    <property type="match status" value="1"/>
</dbReference>
<dbReference type="Gene3D" id="3.20.20.80">
    <property type="entry name" value="Glycosidases"/>
    <property type="match status" value="1"/>
</dbReference>
<comment type="catalytic activity">
    <reaction evidence="1">
        <text>Random endo-hydrolysis of N-acetyl-beta-D-glucosaminide (1-&gt;4)-beta-linkages in chitin and chitodextrins.</text>
        <dbReference type="EC" id="3.2.1.14"/>
    </reaction>
</comment>
<organism evidence="5 6">
    <name type="scientific">Sphingomonas kyeonggiensis</name>
    <dbReference type="NCBI Taxonomy" id="1268553"/>
    <lineage>
        <taxon>Bacteria</taxon>
        <taxon>Pseudomonadati</taxon>
        <taxon>Pseudomonadota</taxon>
        <taxon>Alphaproteobacteria</taxon>
        <taxon>Sphingomonadales</taxon>
        <taxon>Sphingomonadaceae</taxon>
        <taxon>Sphingomonas</taxon>
    </lineage>
</organism>
<dbReference type="Proteomes" id="UP000575241">
    <property type="component" value="Unassembled WGS sequence"/>
</dbReference>
<dbReference type="GO" id="GO:0008843">
    <property type="term" value="F:endochitinase activity"/>
    <property type="evidence" value="ECO:0007669"/>
    <property type="project" value="UniProtKB-EC"/>
</dbReference>
<evidence type="ECO:0000259" key="4">
    <source>
        <dbReference type="PROSITE" id="PS51910"/>
    </source>
</evidence>
<dbReference type="RefSeq" id="WP_184168075.1">
    <property type="nucleotide sequence ID" value="NZ_JACHLN010000002.1"/>
</dbReference>
<keyword evidence="5" id="KW-0378">Hydrolase</keyword>
<dbReference type="PROSITE" id="PS51910">
    <property type="entry name" value="GH18_2"/>
    <property type="match status" value="1"/>
</dbReference>
<evidence type="ECO:0000256" key="3">
    <source>
        <dbReference type="SAM" id="MobiDB-lite"/>
    </source>
</evidence>
<name>A0A7W7NT98_9SPHN</name>
<dbReference type="InterPro" id="IPR017853">
    <property type="entry name" value="GH"/>
</dbReference>
<dbReference type="GO" id="GO:0008061">
    <property type="term" value="F:chitin binding"/>
    <property type="evidence" value="ECO:0007669"/>
    <property type="project" value="InterPro"/>
</dbReference>
<dbReference type="AlphaFoldDB" id="A0A7W7NT98"/>
<dbReference type="GO" id="GO:0005975">
    <property type="term" value="P:carbohydrate metabolic process"/>
    <property type="evidence" value="ECO:0007669"/>
    <property type="project" value="InterPro"/>
</dbReference>
<keyword evidence="5" id="KW-0326">Glycosidase</keyword>
<dbReference type="Pfam" id="PF00704">
    <property type="entry name" value="Glyco_hydro_18"/>
    <property type="match status" value="1"/>
</dbReference>
<dbReference type="InterPro" id="IPR001223">
    <property type="entry name" value="Glyco_hydro18_cat"/>
</dbReference>
<evidence type="ECO:0000256" key="2">
    <source>
        <dbReference type="ARBA" id="ARBA00012729"/>
    </source>
</evidence>
<dbReference type="InterPro" id="IPR011583">
    <property type="entry name" value="Chitinase_II/V-like_cat"/>
</dbReference>